<organism evidence="7 8">
    <name type="scientific">Nosema granulosis</name>
    <dbReference type="NCBI Taxonomy" id="83296"/>
    <lineage>
        <taxon>Eukaryota</taxon>
        <taxon>Fungi</taxon>
        <taxon>Fungi incertae sedis</taxon>
        <taxon>Microsporidia</taxon>
        <taxon>Nosematidae</taxon>
        <taxon>Nosema</taxon>
    </lineage>
</organism>
<evidence type="ECO:0000256" key="2">
    <source>
        <dbReference type="ARBA" id="ARBA00023155"/>
    </source>
</evidence>
<evidence type="ECO:0000313" key="7">
    <source>
        <dbReference type="EMBL" id="KAF9761938.1"/>
    </source>
</evidence>
<dbReference type="Pfam" id="PF00046">
    <property type="entry name" value="Homeodomain"/>
    <property type="match status" value="1"/>
</dbReference>
<evidence type="ECO:0000256" key="5">
    <source>
        <dbReference type="RuleBase" id="RU000682"/>
    </source>
</evidence>
<dbReference type="SMART" id="SM00389">
    <property type="entry name" value="HOX"/>
    <property type="match status" value="1"/>
</dbReference>
<feature type="domain" description="Homeobox" evidence="6">
    <location>
        <begin position="39"/>
        <end position="89"/>
    </location>
</feature>
<evidence type="ECO:0000313" key="8">
    <source>
        <dbReference type="Proteomes" id="UP000740883"/>
    </source>
</evidence>
<dbReference type="Proteomes" id="UP000740883">
    <property type="component" value="Unassembled WGS sequence"/>
</dbReference>
<accession>A0A9P6GX92</accession>
<dbReference type="GO" id="GO:0000981">
    <property type="term" value="F:DNA-binding transcription factor activity, RNA polymerase II-specific"/>
    <property type="evidence" value="ECO:0007669"/>
    <property type="project" value="InterPro"/>
</dbReference>
<dbReference type="GO" id="GO:0005634">
    <property type="term" value="C:nucleus"/>
    <property type="evidence" value="ECO:0007669"/>
    <property type="project" value="UniProtKB-SubCell"/>
</dbReference>
<dbReference type="Gene3D" id="1.10.10.60">
    <property type="entry name" value="Homeodomain-like"/>
    <property type="match status" value="1"/>
</dbReference>
<sequence length="127" mass="15196">MNIHKIVEEMENQLHAALGLLKLSKGHEQKSSLDISRKTEFQKTALKKIFNLTKYPTKQTREDMALLLALSPKTIQIWFQNERKLRRKEERNEDESWRILVNISVITLYNIIYENEENWKNNLIKEN</sequence>
<feature type="DNA-binding region" description="Homeobox" evidence="4">
    <location>
        <begin position="41"/>
        <end position="90"/>
    </location>
</feature>
<protein>
    <submittedName>
        <fullName evidence="7">Homeobox protein HD-7</fullName>
    </submittedName>
</protein>
<dbReference type="GO" id="GO:1990837">
    <property type="term" value="F:sequence-specific double-stranded DNA binding"/>
    <property type="evidence" value="ECO:0007669"/>
    <property type="project" value="TreeGrafter"/>
</dbReference>
<keyword evidence="8" id="KW-1185">Reference proteome</keyword>
<dbReference type="InterPro" id="IPR009057">
    <property type="entry name" value="Homeodomain-like_sf"/>
</dbReference>
<keyword evidence="1 4" id="KW-0238">DNA-binding</keyword>
<dbReference type="AlphaFoldDB" id="A0A9P6GX92"/>
<keyword evidence="2 4" id="KW-0371">Homeobox</keyword>
<keyword evidence="3 4" id="KW-0539">Nucleus</keyword>
<dbReference type="InterPro" id="IPR001356">
    <property type="entry name" value="HD"/>
</dbReference>
<comment type="subcellular location">
    <subcellularLocation>
        <location evidence="4 5">Nucleus</location>
    </subcellularLocation>
</comment>
<reference evidence="7 8" key="1">
    <citation type="journal article" date="2020" name="Genome Biol. Evol.">
        <title>Comparative genomics of strictly vertically transmitted, feminizing microsporidia endosymbionts of amphipod crustaceans.</title>
        <authorList>
            <person name="Cormier A."/>
            <person name="Chebbi M.A."/>
            <person name="Giraud I."/>
            <person name="Wattier R."/>
            <person name="Teixeira M."/>
            <person name="Gilbert C."/>
            <person name="Rigaud T."/>
            <person name="Cordaux R."/>
        </authorList>
    </citation>
    <scope>NUCLEOTIDE SEQUENCE [LARGE SCALE GENOMIC DNA]</scope>
    <source>
        <strain evidence="7 8">Ou3-Ou53</strain>
    </source>
</reference>
<evidence type="ECO:0000259" key="6">
    <source>
        <dbReference type="PROSITE" id="PS50071"/>
    </source>
</evidence>
<dbReference type="PANTHER" id="PTHR46255">
    <property type="entry name" value="SHORT STATURE HOMEOBOX"/>
    <property type="match status" value="1"/>
</dbReference>
<comment type="caution">
    <text evidence="7">The sequence shown here is derived from an EMBL/GenBank/DDBJ whole genome shotgun (WGS) entry which is preliminary data.</text>
</comment>
<dbReference type="PROSITE" id="PS00027">
    <property type="entry name" value="HOMEOBOX_1"/>
    <property type="match status" value="1"/>
</dbReference>
<dbReference type="EMBL" id="SBJO01000239">
    <property type="protein sequence ID" value="KAF9761938.1"/>
    <property type="molecule type" value="Genomic_DNA"/>
</dbReference>
<evidence type="ECO:0000256" key="3">
    <source>
        <dbReference type="ARBA" id="ARBA00023242"/>
    </source>
</evidence>
<proteinExistence type="predicted"/>
<name>A0A9P6GX92_9MICR</name>
<evidence type="ECO:0000256" key="4">
    <source>
        <dbReference type="PROSITE-ProRule" id="PRU00108"/>
    </source>
</evidence>
<dbReference type="InterPro" id="IPR052631">
    <property type="entry name" value="Paired_homeobox_Bicoid"/>
</dbReference>
<dbReference type="SUPFAM" id="SSF46689">
    <property type="entry name" value="Homeodomain-like"/>
    <property type="match status" value="1"/>
</dbReference>
<gene>
    <name evidence="7" type="primary">HD-7</name>
    <name evidence="7" type="ORF">NGRA_2328</name>
</gene>
<dbReference type="OrthoDB" id="6159439at2759"/>
<evidence type="ECO:0000256" key="1">
    <source>
        <dbReference type="ARBA" id="ARBA00023125"/>
    </source>
</evidence>
<dbReference type="PROSITE" id="PS50071">
    <property type="entry name" value="HOMEOBOX_2"/>
    <property type="match status" value="1"/>
</dbReference>
<dbReference type="InterPro" id="IPR017970">
    <property type="entry name" value="Homeobox_CS"/>
</dbReference>
<dbReference type="PANTHER" id="PTHR46255:SF3">
    <property type="entry name" value="HOMEOBOX DOMAIN-CONTAINING PROTEIN"/>
    <property type="match status" value="1"/>
</dbReference>
<dbReference type="CDD" id="cd00086">
    <property type="entry name" value="homeodomain"/>
    <property type="match status" value="1"/>
</dbReference>